<reference evidence="1" key="1">
    <citation type="submission" date="2020-11" db="EMBL/GenBank/DDBJ databases">
        <authorList>
            <consortium name="DOE Joint Genome Institute"/>
            <person name="Ahrendt S."/>
            <person name="Riley R."/>
            <person name="Andreopoulos W."/>
            <person name="Labutti K."/>
            <person name="Pangilinan J."/>
            <person name="Ruiz-Duenas F.J."/>
            <person name="Barrasa J.M."/>
            <person name="Sanchez-Garcia M."/>
            <person name="Camarero S."/>
            <person name="Miyauchi S."/>
            <person name="Serrano A."/>
            <person name="Linde D."/>
            <person name="Babiker R."/>
            <person name="Drula E."/>
            <person name="Ayuso-Fernandez I."/>
            <person name="Pacheco R."/>
            <person name="Padilla G."/>
            <person name="Ferreira P."/>
            <person name="Barriuso J."/>
            <person name="Kellner H."/>
            <person name="Castanera R."/>
            <person name="Alfaro M."/>
            <person name="Ramirez L."/>
            <person name="Pisabarro A.G."/>
            <person name="Kuo A."/>
            <person name="Tritt A."/>
            <person name="Lipzen A."/>
            <person name="He G."/>
            <person name="Yan M."/>
            <person name="Ng V."/>
            <person name="Cullen D."/>
            <person name="Martin F."/>
            <person name="Rosso M.-N."/>
            <person name="Henrissat B."/>
            <person name="Hibbett D."/>
            <person name="Martinez A.T."/>
            <person name="Grigoriev I.V."/>
        </authorList>
    </citation>
    <scope>NUCLEOTIDE SEQUENCE</scope>
    <source>
        <strain evidence="1">MF-IS2</strain>
    </source>
</reference>
<proteinExistence type="predicted"/>
<keyword evidence="2" id="KW-1185">Reference proteome</keyword>
<name>A0A9P5WYY2_9AGAR</name>
<evidence type="ECO:0008006" key="3">
    <source>
        <dbReference type="Google" id="ProtNLM"/>
    </source>
</evidence>
<dbReference type="Proteomes" id="UP000807342">
    <property type="component" value="Unassembled WGS sequence"/>
</dbReference>
<dbReference type="AlphaFoldDB" id="A0A9P5WYY2"/>
<accession>A0A9P5WYY2</accession>
<gene>
    <name evidence="1" type="ORF">P691DRAFT_766081</name>
</gene>
<sequence length="298" mass="33747">MDSSPQPPTYLSQPPALDWVRYPDPACWVEDHPLVFRAENQLFCFNVVHLSHHSHRFRDLVNTCPPGGSRGTDTDPVFLEGLSASALASFIHWFFHDSCDETGVRKVDKEFLIDILTVLRYWDIEKGEEFVRAGFDSIDLSLQPSQQLELARCFKIREFIGPALRSLILSPISPLKFGDIKQMSRKVFVVIAKARDALIYERSQRAFNPPPISNIQACDRHIYCATHWAKGWWEEVARRLLDLSAPVAVGEELSCVQSATFSGVSPACKDAILQLMILQNYFGRGEKILKAAEEGIRK</sequence>
<dbReference type="OrthoDB" id="3026325at2759"/>
<organism evidence="1 2">
    <name type="scientific">Macrolepiota fuliginosa MF-IS2</name>
    <dbReference type="NCBI Taxonomy" id="1400762"/>
    <lineage>
        <taxon>Eukaryota</taxon>
        <taxon>Fungi</taxon>
        <taxon>Dikarya</taxon>
        <taxon>Basidiomycota</taxon>
        <taxon>Agaricomycotina</taxon>
        <taxon>Agaricomycetes</taxon>
        <taxon>Agaricomycetidae</taxon>
        <taxon>Agaricales</taxon>
        <taxon>Agaricineae</taxon>
        <taxon>Agaricaceae</taxon>
        <taxon>Macrolepiota</taxon>
    </lineage>
</organism>
<dbReference type="EMBL" id="MU151842">
    <property type="protein sequence ID" value="KAF9441604.1"/>
    <property type="molecule type" value="Genomic_DNA"/>
</dbReference>
<evidence type="ECO:0000313" key="1">
    <source>
        <dbReference type="EMBL" id="KAF9441604.1"/>
    </source>
</evidence>
<evidence type="ECO:0000313" key="2">
    <source>
        <dbReference type="Proteomes" id="UP000807342"/>
    </source>
</evidence>
<comment type="caution">
    <text evidence="1">The sequence shown here is derived from an EMBL/GenBank/DDBJ whole genome shotgun (WGS) entry which is preliminary data.</text>
</comment>
<feature type="non-terminal residue" evidence="1">
    <location>
        <position position="298"/>
    </location>
</feature>
<protein>
    <recommendedName>
        <fullName evidence="3">BTB domain-containing protein</fullName>
    </recommendedName>
</protein>